<dbReference type="EC" id="1.3.1.124" evidence="3"/>
<dbReference type="GO" id="GO:0016628">
    <property type="term" value="F:oxidoreductase activity, acting on the CH-CH group of donors, NAD or NADP as acceptor"/>
    <property type="evidence" value="ECO:0000318"/>
    <property type="project" value="GO_Central"/>
</dbReference>
<evidence type="ECO:0000313" key="7">
    <source>
        <dbReference type="EMBL" id="PHT68774.1"/>
    </source>
</evidence>
<dbReference type="Proteomes" id="UP000222542">
    <property type="component" value="Unassembled WGS sequence"/>
</dbReference>
<comment type="caution">
    <text evidence="7">The sequence shown here is derived from an EMBL/GenBank/DDBJ whole genome shotgun (WGS) entry which is preliminary data.</text>
</comment>
<dbReference type="AlphaFoldDB" id="A0A2G2YG99"/>
<evidence type="ECO:0000256" key="2">
    <source>
        <dbReference type="ARBA" id="ARBA00023002"/>
    </source>
</evidence>
<dbReference type="GO" id="GO:0009062">
    <property type="term" value="P:fatty acid catabolic process"/>
    <property type="evidence" value="ECO:0007669"/>
    <property type="project" value="InterPro"/>
</dbReference>
<dbReference type="GO" id="GO:0008670">
    <property type="term" value="F:2,4-dienoyl-CoA reductase (NADPH) activity"/>
    <property type="evidence" value="ECO:0007669"/>
    <property type="project" value="InterPro"/>
</dbReference>
<evidence type="ECO:0000256" key="6">
    <source>
        <dbReference type="SAM" id="SignalP"/>
    </source>
</evidence>
<dbReference type="InterPro" id="IPR036291">
    <property type="entry name" value="NAD(P)-bd_dom_sf"/>
</dbReference>
<dbReference type="Gene3D" id="3.40.50.720">
    <property type="entry name" value="NAD(P)-binding Rossmann-like Domain"/>
    <property type="match status" value="1"/>
</dbReference>
<dbReference type="PANTHER" id="PTHR43296:SF2">
    <property type="entry name" value="PEROXISOMAL 2,4-DIENOYL-COA REDUCTASE [(3E)-ENOYL-COA-PRODUCING]"/>
    <property type="match status" value="1"/>
</dbReference>
<dbReference type="PANTHER" id="PTHR43296">
    <property type="entry name" value="PEROXISOMAL 2,4-DIENOYL-COA REDUCTASE"/>
    <property type="match status" value="1"/>
</dbReference>
<feature type="chain" id="PRO_5013968860" description="2,4-dienoyl-CoA reductase [(3E)-enoyl-CoA-producing]" evidence="6">
    <location>
        <begin position="17"/>
        <end position="140"/>
    </location>
</feature>
<reference evidence="7 8" key="1">
    <citation type="journal article" date="2014" name="Nat. Genet.">
        <title>Genome sequence of the hot pepper provides insights into the evolution of pungency in Capsicum species.</title>
        <authorList>
            <person name="Kim S."/>
            <person name="Park M."/>
            <person name="Yeom S.I."/>
            <person name="Kim Y.M."/>
            <person name="Lee J.M."/>
            <person name="Lee H.A."/>
            <person name="Seo E."/>
            <person name="Choi J."/>
            <person name="Cheong K."/>
            <person name="Kim K.T."/>
            <person name="Jung K."/>
            <person name="Lee G.W."/>
            <person name="Oh S.K."/>
            <person name="Bae C."/>
            <person name="Kim S.B."/>
            <person name="Lee H.Y."/>
            <person name="Kim S.Y."/>
            <person name="Kim M.S."/>
            <person name="Kang B.C."/>
            <person name="Jo Y.D."/>
            <person name="Yang H.B."/>
            <person name="Jeong H.J."/>
            <person name="Kang W.H."/>
            <person name="Kwon J.K."/>
            <person name="Shin C."/>
            <person name="Lim J.Y."/>
            <person name="Park J.H."/>
            <person name="Huh J.H."/>
            <person name="Kim J.S."/>
            <person name="Kim B.D."/>
            <person name="Cohen O."/>
            <person name="Paran I."/>
            <person name="Suh M.C."/>
            <person name="Lee S.B."/>
            <person name="Kim Y.K."/>
            <person name="Shin Y."/>
            <person name="Noh S.J."/>
            <person name="Park J."/>
            <person name="Seo Y.S."/>
            <person name="Kwon S.Y."/>
            <person name="Kim H.A."/>
            <person name="Park J.M."/>
            <person name="Kim H.J."/>
            <person name="Choi S.B."/>
            <person name="Bosland P.W."/>
            <person name="Reeves G."/>
            <person name="Jo S.H."/>
            <person name="Lee B.W."/>
            <person name="Cho H.T."/>
            <person name="Choi H.S."/>
            <person name="Lee M.S."/>
            <person name="Yu Y."/>
            <person name="Do Choi Y."/>
            <person name="Park B.S."/>
            <person name="van Deynze A."/>
            <person name="Ashrafi H."/>
            <person name="Hill T."/>
            <person name="Kim W.T."/>
            <person name="Pai H.S."/>
            <person name="Ahn H.K."/>
            <person name="Yeam I."/>
            <person name="Giovannoni J.J."/>
            <person name="Rose J.K."/>
            <person name="Sorensen I."/>
            <person name="Lee S.J."/>
            <person name="Kim R.W."/>
            <person name="Choi I.Y."/>
            <person name="Choi B.S."/>
            <person name="Lim J.S."/>
            <person name="Lee Y.H."/>
            <person name="Choi D."/>
        </authorList>
    </citation>
    <scope>NUCLEOTIDE SEQUENCE [LARGE SCALE GENOMIC DNA]</scope>
    <source>
        <strain evidence="8">cv. CM334</strain>
    </source>
</reference>
<comment type="catalytic activity">
    <reaction evidence="5">
        <text>a (2E,4Z)-dienoyl-CoA + NADPH + H(+) = a 4,5-saturated-(3E)-enoyl-CoA + NADP(+)</text>
        <dbReference type="Rhea" id="RHEA:61892"/>
        <dbReference type="ChEBI" id="CHEBI:15378"/>
        <dbReference type="ChEBI" id="CHEBI:57783"/>
        <dbReference type="ChEBI" id="CHEBI:58349"/>
        <dbReference type="ChEBI" id="CHEBI:85099"/>
        <dbReference type="ChEBI" id="CHEBI:85493"/>
        <dbReference type="EC" id="1.3.1.124"/>
    </reaction>
</comment>
<dbReference type="GO" id="GO:0006631">
    <property type="term" value="P:fatty acid metabolic process"/>
    <property type="evidence" value="ECO:0000318"/>
    <property type="project" value="GO_Central"/>
</dbReference>
<dbReference type="InterPro" id="IPR045017">
    <property type="entry name" value="DECR2-like"/>
</dbReference>
<comment type="catalytic activity">
    <reaction evidence="4">
        <text>a (2E,4E)-dienoyl-CoA + NADPH + H(+) = a 4,5-saturated-(3E)-enoyl-CoA + NADP(+)</text>
        <dbReference type="Rhea" id="RHEA:45912"/>
        <dbReference type="ChEBI" id="CHEBI:15378"/>
        <dbReference type="ChEBI" id="CHEBI:57783"/>
        <dbReference type="ChEBI" id="CHEBI:58349"/>
        <dbReference type="ChEBI" id="CHEBI:85101"/>
        <dbReference type="ChEBI" id="CHEBI:85493"/>
        <dbReference type="EC" id="1.3.1.124"/>
    </reaction>
</comment>
<keyword evidence="1" id="KW-0521">NADP</keyword>
<sequence length="140" mass="15615">MLMIFFAVLDIDFVGTFTMWHEPLNYIKKGGPGRSLTTSGLILNISATLYYTASCYQIHVDIVKVAVDPVTRNLALECGIDYDIKVNGIAQRSIGDTCSMHILGPKEISNKSREYMPLYKLGEKYDIAIAALYLALDDGW</sequence>
<name>A0A2G2YG99_CAPAN</name>
<evidence type="ECO:0000256" key="3">
    <source>
        <dbReference type="ARBA" id="ARBA00026117"/>
    </source>
</evidence>
<keyword evidence="6" id="KW-0732">Signal</keyword>
<dbReference type="OMA" id="KWEIAMA"/>
<evidence type="ECO:0000256" key="1">
    <source>
        <dbReference type="ARBA" id="ARBA00022857"/>
    </source>
</evidence>
<protein>
    <recommendedName>
        <fullName evidence="3">2,4-dienoyl-CoA reductase [(3E)-enoyl-CoA-producing]</fullName>
        <ecNumber evidence="3">1.3.1.124</ecNumber>
    </recommendedName>
</protein>
<feature type="signal peptide" evidence="6">
    <location>
        <begin position="1"/>
        <end position="16"/>
    </location>
</feature>
<dbReference type="SUPFAM" id="SSF51735">
    <property type="entry name" value="NAD(P)-binding Rossmann-fold domains"/>
    <property type="match status" value="1"/>
</dbReference>
<dbReference type="STRING" id="4072.A0A2G2YG99"/>
<dbReference type="GO" id="GO:0005777">
    <property type="term" value="C:peroxisome"/>
    <property type="evidence" value="ECO:0000318"/>
    <property type="project" value="GO_Central"/>
</dbReference>
<evidence type="ECO:0000313" key="8">
    <source>
        <dbReference type="Proteomes" id="UP000222542"/>
    </source>
</evidence>
<reference evidence="7 8" key="2">
    <citation type="journal article" date="2017" name="Genome Biol.">
        <title>New reference genome sequences of hot pepper reveal the massive evolution of plant disease-resistance genes by retroduplication.</title>
        <authorList>
            <person name="Kim S."/>
            <person name="Park J."/>
            <person name="Yeom S.I."/>
            <person name="Kim Y.M."/>
            <person name="Seo E."/>
            <person name="Kim K.T."/>
            <person name="Kim M.S."/>
            <person name="Lee J.M."/>
            <person name="Cheong K."/>
            <person name="Shin H.S."/>
            <person name="Kim S.B."/>
            <person name="Han K."/>
            <person name="Lee J."/>
            <person name="Park M."/>
            <person name="Lee H.A."/>
            <person name="Lee H.Y."/>
            <person name="Lee Y."/>
            <person name="Oh S."/>
            <person name="Lee J.H."/>
            <person name="Choi E."/>
            <person name="Choi E."/>
            <person name="Lee S.E."/>
            <person name="Jeon J."/>
            <person name="Kim H."/>
            <person name="Choi G."/>
            <person name="Song H."/>
            <person name="Lee J."/>
            <person name="Lee S.C."/>
            <person name="Kwon J.K."/>
            <person name="Lee H.Y."/>
            <person name="Koo N."/>
            <person name="Hong Y."/>
            <person name="Kim R.W."/>
            <person name="Kang W.H."/>
            <person name="Huh J.H."/>
            <person name="Kang B.C."/>
            <person name="Yang T.J."/>
            <person name="Lee Y.H."/>
            <person name="Bennetzen J.L."/>
            <person name="Choi D."/>
        </authorList>
    </citation>
    <scope>NUCLEOTIDE SEQUENCE [LARGE SCALE GENOMIC DNA]</scope>
    <source>
        <strain evidence="8">cv. CM334</strain>
    </source>
</reference>
<dbReference type="Gramene" id="PHT68774">
    <property type="protein sequence ID" value="PHT68774"/>
    <property type="gene ID" value="T459_28261"/>
</dbReference>
<dbReference type="PRINTS" id="PR00081">
    <property type="entry name" value="GDHRDH"/>
</dbReference>
<evidence type="ECO:0000256" key="5">
    <source>
        <dbReference type="ARBA" id="ARBA00048340"/>
    </source>
</evidence>
<dbReference type="Pfam" id="PF13561">
    <property type="entry name" value="adh_short_C2"/>
    <property type="match status" value="1"/>
</dbReference>
<accession>A0A2G2YG99</accession>
<keyword evidence="8" id="KW-1185">Reference proteome</keyword>
<keyword evidence="2" id="KW-0560">Oxidoreductase</keyword>
<gene>
    <name evidence="7" type="ORF">T459_28261</name>
</gene>
<organism evidence="7 8">
    <name type="scientific">Capsicum annuum</name>
    <name type="common">Capsicum pepper</name>
    <dbReference type="NCBI Taxonomy" id="4072"/>
    <lineage>
        <taxon>Eukaryota</taxon>
        <taxon>Viridiplantae</taxon>
        <taxon>Streptophyta</taxon>
        <taxon>Embryophyta</taxon>
        <taxon>Tracheophyta</taxon>
        <taxon>Spermatophyta</taxon>
        <taxon>Magnoliopsida</taxon>
        <taxon>eudicotyledons</taxon>
        <taxon>Gunneridae</taxon>
        <taxon>Pentapetalae</taxon>
        <taxon>asterids</taxon>
        <taxon>lamiids</taxon>
        <taxon>Solanales</taxon>
        <taxon>Solanaceae</taxon>
        <taxon>Solanoideae</taxon>
        <taxon>Capsiceae</taxon>
        <taxon>Capsicum</taxon>
    </lineage>
</organism>
<evidence type="ECO:0000256" key="4">
    <source>
        <dbReference type="ARBA" id="ARBA00048009"/>
    </source>
</evidence>
<proteinExistence type="predicted"/>
<dbReference type="InterPro" id="IPR002347">
    <property type="entry name" value="SDR_fam"/>
</dbReference>
<dbReference type="EMBL" id="AYRZ02000011">
    <property type="protein sequence ID" value="PHT68774.1"/>
    <property type="molecule type" value="Genomic_DNA"/>
</dbReference>